<dbReference type="PROSITE" id="PS50010">
    <property type="entry name" value="DH_2"/>
    <property type="match status" value="1"/>
</dbReference>
<name>A0A1C7NGL2_9FUNG</name>
<dbReference type="InterPro" id="IPR051092">
    <property type="entry name" value="FYVE_RhoGEF_PH"/>
</dbReference>
<organism evidence="3 4">
    <name type="scientific">Choanephora cucurbitarum</name>
    <dbReference type="NCBI Taxonomy" id="101091"/>
    <lineage>
        <taxon>Eukaryota</taxon>
        <taxon>Fungi</taxon>
        <taxon>Fungi incertae sedis</taxon>
        <taxon>Mucoromycota</taxon>
        <taxon>Mucoromycotina</taxon>
        <taxon>Mucoromycetes</taxon>
        <taxon>Mucorales</taxon>
        <taxon>Mucorineae</taxon>
        <taxon>Choanephoraceae</taxon>
        <taxon>Choanephoroideae</taxon>
        <taxon>Choanephora</taxon>
    </lineage>
</organism>
<sequence>NSDPDNNKIIDTQHIMPPLTYPITFEEIEAKAWASHTVSDILTDVTPVSFEPYVSERVPVEDPSVQTITNDLKRSFSFLESGLFRHYYREKEVRNSRRSQSTIIPPTHPTNTPIHRLFPRPSISGRIRQRMDRFGSVKQQLSNTSDLFHDFYSHHKPSAKEQKGIALWKETYAAYLAKSSLDLTFVQSKRSVQLSKFIMNELLTTEETYLNHLLIVQHYYQNPLLEAASAKKKPLVNLRDVEIIFAYIPQLINLSTTLVERLRNTIENYLDYDENRNQIAIGKTFCDLEKYFDIYIYYAANFLKSKKHLAKASSSIIYRQLVQDSMQQKKTNRLLLSDYMIAPIQRITRYCLLLKDLRKHLDHSFEDYVYINRALNCLSALAYAMNAIQ</sequence>
<feature type="non-terminal residue" evidence="3">
    <location>
        <position position="1"/>
    </location>
</feature>
<protein>
    <submittedName>
        <fullName evidence="3">T-lymphoma invasion and metastasis-inducing protein 2</fullName>
    </submittedName>
</protein>
<feature type="compositionally biased region" description="Low complexity" evidence="1">
    <location>
        <begin position="102"/>
        <end position="115"/>
    </location>
</feature>
<evidence type="ECO:0000313" key="3">
    <source>
        <dbReference type="EMBL" id="OBZ87889.1"/>
    </source>
</evidence>
<dbReference type="SMART" id="SM00325">
    <property type="entry name" value="RhoGEF"/>
    <property type="match status" value="1"/>
</dbReference>
<reference evidence="3 4" key="1">
    <citation type="submission" date="2016-03" db="EMBL/GenBank/DDBJ databases">
        <title>Choanephora cucurbitarum.</title>
        <authorList>
            <person name="Min B."/>
            <person name="Park H."/>
            <person name="Park J.-H."/>
            <person name="Shin H.-D."/>
            <person name="Choi I.-G."/>
        </authorList>
    </citation>
    <scope>NUCLEOTIDE SEQUENCE [LARGE SCALE GENOMIC DNA]</scope>
    <source>
        <strain evidence="3 4">KUS-F28377</strain>
    </source>
</reference>
<dbReference type="STRING" id="101091.A0A1C7NGL2"/>
<accession>A0A1C7NGL2</accession>
<keyword evidence="4" id="KW-1185">Reference proteome</keyword>
<dbReference type="CDD" id="cd00160">
    <property type="entry name" value="RhoGEF"/>
    <property type="match status" value="1"/>
</dbReference>
<dbReference type="InParanoid" id="A0A1C7NGL2"/>
<dbReference type="EMBL" id="LUGH01000190">
    <property type="protein sequence ID" value="OBZ87889.1"/>
    <property type="molecule type" value="Genomic_DNA"/>
</dbReference>
<dbReference type="AlphaFoldDB" id="A0A1C7NGL2"/>
<dbReference type="InterPro" id="IPR035899">
    <property type="entry name" value="DBL_dom_sf"/>
</dbReference>
<proteinExistence type="predicted"/>
<feature type="region of interest" description="Disordered" evidence="1">
    <location>
        <begin position="96"/>
        <end position="119"/>
    </location>
</feature>
<dbReference type="SUPFAM" id="SSF48065">
    <property type="entry name" value="DBL homology domain (DH-domain)"/>
    <property type="match status" value="1"/>
</dbReference>
<feature type="domain" description="DH" evidence="2">
    <location>
        <begin position="194"/>
        <end position="388"/>
    </location>
</feature>
<dbReference type="Proteomes" id="UP000093000">
    <property type="component" value="Unassembled WGS sequence"/>
</dbReference>
<dbReference type="OrthoDB" id="660555at2759"/>
<gene>
    <name evidence="3" type="primary">Tiam2</name>
    <name evidence="3" type="ORF">A0J61_04060</name>
</gene>
<dbReference type="GO" id="GO:0005737">
    <property type="term" value="C:cytoplasm"/>
    <property type="evidence" value="ECO:0007669"/>
    <property type="project" value="TreeGrafter"/>
</dbReference>
<dbReference type="PANTHER" id="PTHR12673">
    <property type="entry name" value="FACIOGENITAL DYSPLASIA PROTEIN"/>
    <property type="match status" value="1"/>
</dbReference>
<evidence type="ECO:0000256" key="1">
    <source>
        <dbReference type="SAM" id="MobiDB-lite"/>
    </source>
</evidence>
<evidence type="ECO:0000259" key="2">
    <source>
        <dbReference type="PROSITE" id="PS50010"/>
    </source>
</evidence>
<dbReference type="Gene3D" id="1.20.900.10">
    <property type="entry name" value="Dbl homology (DH) domain"/>
    <property type="match status" value="1"/>
</dbReference>
<dbReference type="PANTHER" id="PTHR12673:SF159">
    <property type="entry name" value="LD03170P"/>
    <property type="match status" value="1"/>
</dbReference>
<dbReference type="InterPro" id="IPR000219">
    <property type="entry name" value="DH_dom"/>
</dbReference>
<evidence type="ECO:0000313" key="4">
    <source>
        <dbReference type="Proteomes" id="UP000093000"/>
    </source>
</evidence>
<dbReference type="GO" id="GO:0005085">
    <property type="term" value="F:guanyl-nucleotide exchange factor activity"/>
    <property type="evidence" value="ECO:0007669"/>
    <property type="project" value="InterPro"/>
</dbReference>
<dbReference type="Pfam" id="PF00621">
    <property type="entry name" value="RhoGEF"/>
    <property type="match status" value="1"/>
</dbReference>
<comment type="caution">
    <text evidence="3">The sequence shown here is derived from an EMBL/GenBank/DDBJ whole genome shotgun (WGS) entry which is preliminary data.</text>
</comment>